<evidence type="ECO:0000313" key="3">
    <source>
        <dbReference type="Proteomes" id="UP000274822"/>
    </source>
</evidence>
<proteinExistence type="predicted"/>
<evidence type="ECO:0000313" key="2">
    <source>
        <dbReference type="EMBL" id="RUS34185.1"/>
    </source>
</evidence>
<feature type="compositionally biased region" description="Basic residues" evidence="1">
    <location>
        <begin position="81"/>
        <end position="99"/>
    </location>
</feature>
<protein>
    <submittedName>
        <fullName evidence="2">Uncharacterized protein</fullName>
    </submittedName>
</protein>
<accession>A0A433QWS0</accession>
<keyword evidence="3" id="KW-1185">Reference proteome</keyword>
<dbReference type="AlphaFoldDB" id="A0A433QWS0"/>
<dbReference type="Proteomes" id="UP000274822">
    <property type="component" value="Unassembled WGS sequence"/>
</dbReference>
<gene>
    <name evidence="2" type="ORF">BC938DRAFT_482065</name>
</gene>
<dbReference type="EMBL" id="RBNJ01000682">
    <property type="protein sequence ID" value="RUS34185.1"/>
    <property type="molecule type" value="Genomic_DNA"/>
</dbReference>
<comment type="caution">
    <text evidence="2">The sequence shown here is derived from an EMBL/GenBank/DDBJ whole genome shotgun (WGS) entry which is preliminary data.</text>
</comment>
<evidence type="ECO:0000256" key="1">
    <source>
        <dbReference type="SAM" id="MobiDB-lite"/>
    </source>
</evidence>
<reference evidence="2 3" key="1">
    <citation type="journal article" date="2018" name="New Phytol.">
        <title>Phylogenomics of Endogonaceae and evolution of mycorrhizas within Mucoromycota.</title>
        <authorList>
            <person name="Chang Y."/>
            <person name="Desiro A."/>
            <person name="Na H."/>
            <person name="Sandor L."/>
            <person name="Lipzen A."/>
            <person name="Clum A."/>
            <person name="Barry K."/>
            <person name="Grigoriev I.V."/>
            <person name="Martin F.M."/>
            <person name="Stajich J.E."/>
            <person name="Smith M.E."/>
            <person name="Bonito G."/>
            <person name="Spatafora J.W."/>
        </authorList>
    </citation>
    <scope>NUCLEOTIDE SEQUENCE [LARGE SCALE GENOMIC DNA]</scope>
    <source>
        <strain evidence="2 3">AD002</strain>
    </source>
</reference>
<sequence>MYTFEHQGIIGCRAQKGSNAEINHFILMLPRAYKNTKFEFMEYISQPQSNYSSQEKEDSVTVKASIQDHIVDSETRDHNVTRRHRLSTHRHPTRHRLRHHRLRRQIGCEWRAP</sequence>
<feature type="region of interest" description="Disordered" evidence="1">
    <location>
        <begin position="75"/>
        <end position="99"/>
    </location>
</feature>
<name>A0A433QWS0_9FUNG</name>
<organism evidence="2 3">
    <name type="scientific">Jimgerdemannia flammicorona</name>
    <dbReference type="NCBI Taxonomy" id="994334"/>
    <lineage>
        <taxon>Eukaryota</taxon>
        <taxon>Fungi</taxon>
        <taxon>Fungi incertae sedis</taxon>
        <taxon>Mucoromycota</taxon>
        <taxon>Mucoromycotina</taxon>
        <taxon>Endogonomycetes</taxon>
        <taxon>Endogonales</taxon>
        <taxon>Endogonaceae</taxon>
        <taxon>Jimgerdemannia</taxon>
    </lineage>
</organism>